<proteinExistence type="predicted"/>
<dbReference type="InterPro" id="IPR001387">
    <property type="entry name" value="Cro/C1-type_HTH"/>
</dbReference>
<dbReference type="SMART" id="SM00530">
    <property type="entry name" value="HTH_XRE"/>
    <property type="match status" value="1"/>
</dbReference>
<dbReference type="PROSITE" id="PS50943">
    <property type="entry name" value="HTH_CROC1"/>
    <property type="match status" value="1"/>
</dbReference>
<organism evidence="2 3">
    <name type="scientific">Streptomyces avidinii</name>
    <dbReference type="NCBI Taxonomy" id="1895"/>
    <lineage>
        <taxon>Bacteria</taxon>
        <taxon>Bacillati</taxon>
        <taxon>Actinomycetota</taxon>
        <taxon>Actinomycetes</taxon>
        <taxon>Kitasatosporales</taxon>
        <taxon>Streptomycetaceae</taxon>
        <taxon>Streptomyces</taxon>
    </lineage>
</organism>
<dbReference type="Pfam" id="PF13560">
    <property type="entry name" value="HTH_31"/>
    <property type="match status" value="1"/>
</dbReference>
<dbReference type="InterPro" id="IPR010982">
    <property type="entry name" value="Lambda_DNA-bd_dom_sf"/>
</dbReference>
<dbReference type="SUPFAM" id="SSF47413">
    <property type="entry name" value="lambda repressor-like DNA-binding domains"/>
    <property type="match status" value="1"/>
</dbReference>
<name>A0ABS4LE13_STRAV</name>
<accession>A0ABS4LE13</accession>
<keyword evidence="3" id="KW-1185">Reference proteome</keyword>
<evidence type="ECO:0000313" key="3">
    <source>
        <dbReference type="Proteomes" id="UP001519310"/>
    </source>
</evidence>
<dbReference type="Gene3D" id="1.10.260.40">
    <property type="entry name" value="lambda repressor-like DNA-binding domains"/>
    <property type="match status" value="1"/>
</dbReference>
<feature type="domain" description="HTH cro/C1-type" evidence="1">
    <location>
        <begin position="16"/>
        <end position="75"/>
    </location>
</feature>
<reference evidence="2 3" key="1">
    <citation type="submission" date="2021-03" db="EMBL/GenBank/DDBJ databases">
        <title>Genomic Encyclopedia of Type Strains, Phase IV (KMG-IV): sequencing the most valuable type-strain genomes for metagenomic binning, comparative biology and taxonomic classification.</title>
        <authorList>
            <person name="Goeker M."/>
        </authorList>
    </citation>
    <scope>NUCLEOTIDE SEQUENCE [LARGE SCALE GENOMIC DNA]</scope>
    <source>
        <strain evidence="2 3">DSM 40526</strain>
    </source>
</reference>
<sequence length="102" mass="11666">MSTDYQKAREALGLRLRELRESSPHGRITGTALAERLGWGQSKISKLENGRQTATPDDLRQWAEATGQPGTYEELHGRLKGFERHIRSPSWTVYWGSWAWTP</sequence>
<dbReference type="Proteomes" id="UP001519310">
    <property type="component" value="Unassembled WGS sequence"/>
</dbReference>
<evidence type="ECO:0000313" key="2">
    <source>
        <dbReference type="EMBL" id="MBP2040354.1"/>
    </source>
</evidence>
<protein>
    <submittedName>
        <fullName evidence="2">Transcriptional regulator with XRE-family HTH domain</fullName>
    </submittedName>
</protein>
<dbReference type="EMBL" id="JAGGLQ010000016">
    <property type="protein sequence ID" value="MBP2040354.1"/>
    <property type="molecule type" value="Genomic_DNA"/>
</dbReference>
<evidence type="ECO:0000259" key="1">
    <source>
        <dbReference type="PROSITE" id="PS50943"/>
    </source>
</evidence>
<comment type="caution">
    <text evidence="2">The sequence shown here is derived from an EMBL/GenBank/DDBJ whole genome shotgun (WGS) entry which is preliminary data.</text>
</comment>
<dbReference type="CDD" id="cd00093">
    <property type="entry name" value="HTH_XRE"/>
    <property type="match status" value="1"/>
</dbReference>
<gene>
    <name evidence="2" type="ORF">J2Z77_006207</name>
</gene>